<protein>
    <submittedName>
        <fullName evidence="2">Uncharacterized protein</fullName>
    </submittedName>
</protein>
<gene>
    <name evidence="2" type="ORF">HLH36_13285</name>
</gene>
<reference evidence="2 3" key="1">
    <citation type="submission" date="2020-04" db="EMBL/GenBank/DDBJ databases">
        <title>Description of novel Gluconacetobacter.</title>
        <authorList>
            <person name="Sombolestani A."/>
        </authorList>
    </citation>
    <scope>NUCLEOTIDE SEQUENCE [LARGE SCALE GENOMIC DNA]</scope>
    <source>
        <strain evidence="2 3">LMG 27801</strain>
    </source>
</reference>
<dbReference type="RefSeq" id="WP_182986835.1">
    <property type="nucleotide sequence ID" value="NZ_JABEQD010000009.1"/>
</dbReference>
<proteinExistence type="predicted"/>
<evidence type="ECO:0000313" key="2">
    <source>
        <dbReference type="EMBL" id="MBB2169316.1"/>
    </source>
</evidence>
<comment type="caution">
    <text evidence="2">The sequence shown here is derived from an EMBL/GenBank/DDBJ whole genome shotgun (WGS) entry which is preliminary data.</text>
</comment>
<evidence type="ECO:0000313" key="3">
    <source>
        <dbReference type="Proteomes" id="UP000559860"/>
    </source>
</evidence>
<accession>A0A7W4NWX3</accession>
<dbReference type="EMBL" id="JABEQD010000009">
    <property type="protein sequence ID" value="MBB2169316.1"/>
    <property type="molecule type" value="Genomic_DNA"/>
</dbReference>
<feature type="region of interest" description="Disordered" evidence="1">
    <location>
        <begin position="91"/>
        <end position="118"/>
    </location>
</feature>
<name>A0A7W4NWX3_9PROT</name>
<keyword evidence="3" id="KW-1185">Reference proteome</keyword>
<dbReference type="Proteomes" id="UP000559860">
    <property type="component" value="Unassembled WGS sequence"/>
</dbReference>
<dbReference type="AlphaFoldDB" id="A0A7W4NWX3"/>
<organism evidence="2 3">
    <name type="scientific">Gluconacetobacter aggeris</name>
    <dbReference type="NCBI Taxonomy" id="1286186"/>
    <lineage>
        <taxon>Bacteria</taxon>
        <taxon>Pseudomonadati</taxon>
        <taxon>Pseudomonadota</taxon>
        <taxon>Alphaproteobacteria</taxon>
        <taxon>Acetobacterales</taxon>
        <taxon>Acetobacteraceae</taxon>
        <taxon>Gluconacetobacter</taxon>
    </lineage>
</organism>
<sequence>MHIRIRCISDLPVEECNNIADSFSPLGSTDVFCAQPGPQQIVNELLPAVFTVALTEIAGGFLKQIGADLEKDLKNALIKLFRRGRELPTDWYRSGSERREPSLSIPSQHEKKPEAYASSPPLRVEASLGQLGEAKFIFPAELYAEAMETAISTMQGKLIFLQQFVNDFCLQEQIKQSAPERYFGKMPLEMVRQRLMYERVNANNLLLKPYIYTIESKTWVGIG</sequence>
<evidence type="ECO:0000256" key="1">
    <source>
        <dbReference type="SAM" id="MobiDB-lite"/>
    </source>
</evidence>